<feature type="short sequence motif" description="HXTX 2" evidence="2">
    <location>
        <begin position="125"/>
        <end position="128"/>
    </location>
</feature>
<dbReference type="PANTHER" id="PTHR35561">
    <property type="entry name" value="RNA 2',3'-CYCLIC PHOSPHODIESTERASE"/>
    <property type="match status" value="1"/>
</dbReference>
<dbReference type="GO" id="GO:0016874">
    <property type="term" value="F:ligase activity"/>
    <property type="evidence" value="ECO:0007669"/>
    <property type="project" value="UniProtKB-KW"/>
</dbReference>
<dbReference type="GO" id="GO:0004113">
    <property type="term" value="F:2',3'-cyclic-nucleotide 3'-phosphodiesterase activity"/>
    <property type="evidence" value="ECO:0007669"/>
    <property type="project" value="InterPro"/>
</dbReference>
<feature type="short sequence motif" description="HXTX 1" evidence="2">
    <location>
        <begin position="41"/>
        <end position="44"/>
    </location>
</feature>
<dbReference type="InterPro" id="IPR004175">
    <property type="entry name" value="RNA_CPDase"/>
</dbReference>
<dbReference type="Gene3D" id="3.90.1140.10">
    <property type="entry name" value="Cyclic phosphodiesterase"/>
    <property type="match status" value="1"/>
</dbReference>
<dbReference type="SUPFAM" id="SSF55144">
    <property type="entry name" value="LigT-like"/>
    <property type="match status" value="1"/>
</dbReference>
<name>A0A1C7DN79_9BACL</name>
<comment type="catalytic activity">
    <reaction evidence="2">
        <text>a 3'-end 2',3'-cyclophospho-ribonucleotide-RNA + H2O = a 3'-end 2'-phospho-ribonucleotide-RNA + H(+)</text>
        <dbReference type="Rhea" id="RHEA:11828"/>
        <dbReference type="Rhea" id="RHEA-COMP:10464"/>
        <dbReference type="Rhea" id="RHEA-COMP:17353"/>
        <dbReference type="ChEBI" id="CHEBI:15377"/>
        <dbReference type="ChEBI" id="CHEBI:15378"/>
        <dbReference type="ChEBI" id="CHEBI:83064"/>
        <dbReference type="ChEBI" id="CHEBI:173113"/>
        <dbReference type="EC" id="3.1.4.58"/>
    </reaction>
</comment>
<dbReference type="Proteomes" id="UP000092687">
    <property type="component" value="Chromosome"/>
</dbReference>
<keyword evidence="4" id="KW-1185">Reference proteome</keyword>
<proteinExistence type="inferred from homology"/>
<protein>
    <recommendedName>
        <fullName evidence="2">RNA 2',3'-cyclic phosphodiesterase</fullName>
        <shortName evidence="2">RNA 2',3'-CPDase</shortName>
        <ecNumber evidence="2">3.1.4.58</ecNumber>
    </recommendedName>
</protein>
<dbReference type="HAMAP" id="MF_01940">
    <property type="entry name" value="RNA_CPDase"/>
    <property type="match status" value="1"/>
</dbReference>
<comment type="similarity">
    <text evidence="2">Belongs to the 2H phosphoesterase superfamily. ThpR family.</text>
</comment>
<keyword evidence="3" id="KW-0436">Ligase</keyword>
<evidence type="ECO:0000256" key="1">
    <source>
        <dbReference type="ARBA" id="ARBA00022801"/>
    </source>
</evidence>
<dbReference type="GO" id="GO:0008664">
    <property type="term" value="F:RNA 2',3'-cyclic 3'-phosphodiesterase activity"/>
    <property type="evidence" value="ECO:0007669"/>
    <property type="project" value="UniProtKB-EC"/>
</dbReference>
<gene>
    <name evidence="3" type="ORF">BBI08_01965</name>
</gene>
<accession>A0A1C7DN79</accession>
<dbReference type="KEGG" id="phc:BBI08_01965"/>
<dbReference type="AlphaFoldDB" id="A0A1C7DN79"/>
<reference evidence="3" key="1">
    <citation type="submission" date="2016-10" db="EMBL/GenBank/DDBJ databases">
        <authorList>
            <person name="de Groot N.N."/>
        </authorList>
    </citation>
    <scope>NUCLEOTIDE SEQUENCE</scope>
    <source>
        <strain evidence="3">DSM 24743</strain>
    </source>
</reference>
<dbReference type="OrthoDB" id="9789350at2"/>
<keyword evidence="1 2" id="KW-0378">Hydrolase</keyword>
<dbReference type="PANTHER" id="PTHR35561:SF1">
    <property type="entry name" value="RNA 2',3'-CYCLIC PHOSPHODIESTERASE"/>
    <property type="match status" value="1"/>
</dbReference>
<dbReference type="EMBL" id="CP016537">
    <property type="protein sequence ID" value="ANU12673.1"/>
    <property type="molecule type" value="Genomic_DNA"/>
</dbReference>
<comment type="function">
    <text evidence="2">Hydrolyzes RNA 2',3'-cyclic phosphodiester to an RNA 2'-phosphomonoester.</text>
</comment>
<dbReference type="Pfam" id="PF13563">
    <property type="entry name" value="2_5_RNA_ligase2"/>
    <property type="match status" value="1"/>
</dbReference>
<sequence length="187" mass="21472">MKPHYFIGIKIPKDIAETLATERESWQLQSHKRLTPAQDMHITLLFIGEDVYGEINEVEKLLGTIKEQAFTLNIDGIKTFGNPTTPRIIYASLETSRELDELQQQVHKSMESLKIKPDPKKFVPHITLASRWAGGEPTNRQFSIANMRFDVTEFSLFRIAPNEMPRYQKIANYTLENASTTFKGECL</sequence>
<dbReference type="NCBIfam" id="TIGR02258">
    <property type="entry name" value="2_5_ligase"/>
    <property type="match status" value="1"/>
</dbReference>
<dbReference type="STRING" id="1215089.BBI08_01965"/>
<feature type="active site" description="Proton acceptor" evidence="2">
    <location>
        <position position="125"/>
    </location>
</feature>
<dbReference type="InterPro" id="IPR009097">
    <property type="entry name" value="Cyclic_Pdiesterase"/>
</dbReference>
<evidence type="ECO:0000256" key="2">
    <source>
        <dbReference type="HAMAP-Rule" id="MF_01940"/>
    </source>
</evidence>
<dbReference type="RefSeq" id="WP_008497223.1">
    <property type="nucleotide sequence ID" value="NZ_CP016537.2"/>
</dbReference>
<evidence type="ECO:0000313" key="3">
    <source>
        <dbReference type="EMBL" id="ANU12673.1"/>
    </source>
</evidence>
<feature type="active site" description="Proton donor" evidence="2">
    <location>
        <position position="41"/>
    </location>
</feature>
<dbReference type="EC" id="3.1.4.58" evidence="2"/>
<organism evidence="3 4">
    <name type="scientific">Planococcus halocryophilus</name>
    <dbReference type="NCBI Taxonomy" id="1215089"/>
    <lineage>
        <taxon>Bacteria</taxon>
        <taxon>Bacillati</taxon>
        <taxon>Bacillota</taxon>
        <taxon>Bacilli</taxon>
        <taxon>Bacillales</taxon>
        <taxon>Caryophanaceae</taxon>
        <taxon>Planococcus</taxon>
    </lineage>
</organism>
<evidence type="ECO:0000313" key="4">
    <source>
        <dbReference type="Proteomes" id="UP000092687"/>
    </source>
</evidence>